<feature type="transmembrane region" description="Helical" evidence="1">
    <location>
        <begin position="51"/>
        <end position="73"/>
    </location>
</feature>
<feature type="transmembrane region" description="Helical" evidence="1">
    <location>
        <begin position="297"/>
        <end position="326"/>
    </location>
</feature>
<feature type="transmembrane region" description="Helical" evidence="1">
    <location>
        <begin position="149"/>
        <end position="166"/>
    </location>
</feature>
<proteinExistence type="predicted"/>
<organism evidence="2 3">
    <name type="scientific">Sulfuriferula multivorans</name>
    <dbReference type="NCBI Taxonomy" id="1559896"/>
    <lineage>
        <taxon>Bacteria</taxon>
        <taxon>Pseudomonadati</taxon>
        <taxon>Pseudomonadota</taxon>
        <taxon>Betaproteobacteria</taxon>
        <taxon>Nitrosomonadales</taxon>
        <taxon>Sulfuricellaceae</taxon>
        <taxon>Sulfuriferula</taxon>
    </lineage>
</organism>
<evidence type="ECO:0000313" key="3">
    <source>
        <dbReference type="Proteomes" id="UP000286806"/>
    </source>
</evidence>
<evidence type="ECO:0000256" key="1">
    <source>
        <dbReference type="SAM" id="Phobius"/>
    </source>
</evidence>
<sequence>MSWNWLLALGLLLLPLQMIQIGIVQSSQLWAVLALALLIQRAQIRASVTETLVYAMFIGFALVATFFSGYPHIKLAEQLMKFGFVYPAFFLIGRAMGSHYLKRALPYTYTLLWVGFGLQYLVQFFQIPYLYHPVDFGQDALYGTFKERNWLAIYFFLGSYLLFLQSPRRVRDVLYFVVLGVPVALLSQSKTILIPVGMVMFLHVPRHWGLKTLLGAAGGALYIWLFGNQLTGHLLQVRLQDERGLAFLQSVKLLSDNWLGYGFGFVEAYFSNLWFSIQGLGMGTNSVFSSPLDLMLIAGIPGLIFWGVFFLGIGLRSIALLAPIAAWSLINPLHQSEIVYLFMGILVSWGMQHEAFEHRFEGKELT</sequence>
<dbReference type="EMBL" id="BGOW01000027">
    <property type="protein sequence ID" value="GBL46830.1"/>
    <property type="molecule type" value="Genomic_DNA"/>
</dbReference>
<evidence type="ECO:0000313" key="2">
    <source>
        <dbReference type="EMBL" id="GBL46830.1"/>
    </source>
</evidence>
<feature type="transmembrane region" description="Helical" evidence="1">
    <location>
        <begin position="79"/>
        <end position="97"/>
    </location>
</feature>
<keyword evidence="3" id="KW-1185">Reference proteome</keyword>
<feature type="transmembrane region" description="Helical" evidence="1">
    <location>
        <begin position="173"/>
        <end position="202"/>
    </location>
</feature>
<protein>
    <submittedName>
        <fullName evidence="2">Kef-type K+ transport system, predicted NAD-binding component</fullName>
    </submittedName>
</protein>
<accession>A0A401JGR2</accession>
<gene>
    <name evidence="2" type="ORF">SFMTTN_2655</name>
</gene>
<dbReference type="AlphaFoldDB" id="A0A401JGR2"/>
<reference evidence="2 3" key="1">
    <citation type="journal article" date="2019" name="Front. Microbiol.">
        <title>Genomes of Neutrophilic Sulfur-Oxidizing Chemolithoautotrophs Representing 9 Proteobacterial Species From 8 Genera.</title>
        <authorList>
            <person name="Watanabe T."/>
            <person name="Kojima H."/>
            <person name="Umezawa K."/>
            <person name="Hori C."/>
            <person name="Takasuka T.E."/>
            <person name="Kato Y."/>
            <person name="Fukui M."/>
        </authorList>
    </citation>
    <scope>NUCLEOTIDE SEQUENCE [LARGE SCALE GENOMIC DNA]</scope>
    <source>
        <strain evidence="2 3">TTN</strain>
    </source>
</reference>
<name>A0A401JGR2_9PROT</name>
<keyword evidence="1" id="KW-1133">Transmembrane helix</keyword>
<feature type="transmembrane region" description="Helical" evidence="1">
    <location>
        <begin position="258"/>
        <end position="277"/>
    </location>
</feature>
<feature type="transmembrane region" description="Helical" evidence="1">
    <location>
        <begin position="208"/>
        <end position="226"/>
    </location>
</feature>
<keyword evidence="1" id="KW-0472">Membrane</keyword>
<keyword evidence="1" id="KW-0812">Transmembrane</keyword>
<feature type="transmembrane region" description="Helical" evidence="1">
    <location>
        <begin position="28"/>
        <end position="44"/>
    </location>
</feature>
<dbReference type="Proteomes" id="UP000286806">
    <property type="component" value="Unassembled WGS sequence"/>
</dbReference>
<feature type="transmembrane region" description="Helical" evidence="1">
    <location>
        <begin position="109"/>
        <end position="129"/>
    </location>
</feature>
<comment type="caution">
    <text evidence="2">The sequence shown here is derived from an EMBL/GenBank/DDBJ whole genome shotgun (WGS) entry which is preliminary data.</text>
</comment>